<reference evidence="4" key="1">
    <citation type="journal article" date="2019" name="Int. J. Syst. Evol. Microbiol.">
        <title>The Global Catalogue of Microorganisms (GCM) 10K type strain sequencing project: providing services to taxonomists for standard genome sequencing and annotation.</title>
        <authorList>
            <consortium name="The Broad Institute Genomics Platform"/>
            <consortium name="The Broad Institute Genome Sequencing Center for Infectious Disease"/>
            <person name="Wu L."/>
            <person name="Ma J."/>
        </authorList>
    </citation>
    <scope>NUCLEOTIDE SEQUENCE [LARGE SCALE GENOMIC DNA]</scope>
    <source>
        <strain evidence="4">JCM 16227</strain>
    </source>
</reference>
<feature type="compositionally biased region" description="Pro residues" evidence="1">
    <location>
        <begin position="51"/>
        <end position="61"/>
    </location>
</feature>
<organism evidence="3 4">
    <name type="scientific">Gordonia cholesterolivorans</name>
    <dbReference type="NCBI Taxonomy" id="559625"/>
    <lineage>
        <taxon>Bacteria</taxon>
        <taxon>Bacillati</taxon>
        <taxon>Actinomycetota</taxon>
        <taxon>Actinomycetes</taxon>
        <taxon>Mycobacteriales</taxon>
        <taxon>Gordoniaceae</taxon>
        <taxon>Gordonia</taxon>
    </lineage>
</organism>
<protein>
    <submittedName>
        <fullName evidence="3">Uncharacterized protein</fullName>
    </submittedName>
</protein>
<proteinExistence type="predicted"/>
<gene>
    <name evidence="3" type="ORF">GCM10009855_26420</name>
</gene>
<accession>A0ABP5UP14</accession>
<sequence length="253" mass="26721">MTPPTPPHQPEPAGRQPAPYPQPEPQPQPYPQYGQPYPQPQAPVGGFAPVPGTPGYPPPPPKKNGIRRVVIVAVILLAVVIAGAVAATILKDKDSGTSVDSSPIGSCITVDGSTTDVTTAAIDCADTSSVSYIVGAKLDSQAACEAGHYNYYVYEYGTGAADKVMCLIPNYRVGTCYEESTISIGADLKTVACSTPSSSLTARYKITERAESANVPNCTDSEKQKAFTYEVQTDPARRIGFCAEIQGDGYGWK</sequence>
<keyword evidence="2" id="KW-0812">Transmembrane</keyword>
<dbReference type="SUPFAM" id="SSF81995">
    <property type="entry name" value="beta-sandwich domain of Sec23/24"/>
    <property type="match status" value="1"/>
</dbReference>
<dbReference type="RefSeq" id="WP_062367751.1">
    <property type="nucleotide sequence ID" value="NZ_BAAARB010000014.1"/>
</dbReference>
<keyword evidence="2" id="KW-0472">Membrane</keyword>
<keyword evidence="4" id="KW-1185">Reference proteome</keyword>
<keyword evidence="2" id="KW-1133">Transmembrane helix</keyword>
<evidence type="ECO:0000256" key="2">
    <source>
        <dbReference type="SAM" id="Phobius"/>
    </source>
</evidence>
<dbReference type="Proteomes" id="UP001501170">
    <property type="component" value="Unassembled WGS sequence"/>
</dbReference>
<evidence type="ECO:0000313" key="4">
    <source>
        <dbReference type="Proteomes" id="UP001501170"/>
    </source>
</evidence>
<feature type="transmembrane region" description="Helical" evidence="2">
    <location>
        <begin position="69"/>
        <end position="90"/>
    </location>
</feature>
<evidence type="ECO:0000256" key="1">
    <source>
        <dbReference type="SAM" id="MobiDB-lite"/>
    </source>
</evidence>
<feature type="compositionally biased region" description="Pro residues" evidence="1">
    <location>
        <begin position="1"/>
        <end position="10"/>
    </location>
</feature>
<feature type="region of interest" description="Disordered" evidence="1">
    <location>
        <begin position="1"/>
        <end position="61"/>
    </location>
</feature>
<feature type="compositionally biased region" description="Pro residues" evidence="1">
    <location>
        <begin position="18"/>
        <end position="30"/>
    </location>
</feature>
<dbReference type="EMBL" id="BAAARB010000014">
    <property type="protein sequence ID" value="GAA2384901.1"/>
    <property type="molecule type" value="Genomic_DNA"/>
</dbReference>
<comment type="caution">
    <text evidence="3">The sequence shown here is derived from an EMBL/GenBank/DDBJ whole genome shotgun (WGS) entry which is preliminary data.</text>
</comment>
<name>A0ABP5UP14_9ACTN</name>
<evidence type="ECO:0000313" key="3">
    <source>
        <dbReference type="EMBL" id="GAA2384901.1"/>
    </source>
</evidence>